<evidence type="ECO:0000313" key="1">
    <source>
        <dbReference type="EMBL" id="KAH7652355.1"/>
    </source>
</evidence>
<organism evidence="1 2">
    <name type="scientific">Dioscorea alata</name>
    <name type="common">Purple yam</name>
    <dbReference type="NCBI Taxonomy" id="55571"/>
    <lineage>
        <taxon>Eukaryota</taxon>
        <taxon>Viridiplantae</taxon>
        <taxon>Streptophyta</taxon>
        <taxon>Embryophyta</taxon>
        <taxon>Tracheophyta</taxon>
        <taxon>Spermatophyta</taxon>
        <taxon>Magnoliopsida</taxon>
        <taxon>Liliopsida</taxon>
        <taxon>Dioscoreales</taxon>
        <taxon>Dioscoreaceae</taxon>
        <taxon>Dioscorea</taxon>
    </lineage>
</organism>
<keyword evidence="2" id="KW-1185">Reference proteome</keyword>
<name>A0ACB7TWD4_DIOAL</name>
<dbReference type="Proteomes" id="UP000827976">
    <property type="component" value="Chromosome 19"/>
</dbReference>
<evidence type="ECO:0000313" key="2">
    <source>
        <dbReference type="Proteomes" id="UP000827976"/>
    </source>
</evidence>
<sequence>MASPKNGSNDKKYSSDSTDEYYNSEDPAKNDVINKPEEKKSKDGGLQISNKKRGCTSEETDNNPSKKNKVDDVGDVGSDVSGKESGGEDDLDIEDDQVDDKYGEEDAGSEDDQDDNNFGEEDDGSEDDQDDSNFGEEDDSDDSERTISD</sequence>
<dbReference type="EMBL" id="CM037029">
    <property type="protein sequence ID" value="KAH7652355.1"/>
    <property type="molecule type" value="Genomic_DNA"/>
</dbReference>
<protein>
    <submittedName>
        <fullName evidence="1">Uncharacterized protein</fullName>
    </submittedName>
</protein>
<proteinExistence type="predicted"/>
<gene>
    <name evidence="1" type="ORF">IHE45_19G011800</name>
</gene>
<reference evidence="2" key="1">
    <citation type="journal article" date="2022" name="Nat. Commun.">
        <title>Chromosome evolution and the genetic basis of agronomically important traits in greater yam.</title>
        <authorList>
            <person name="Bredeson J.V."/>
            <person name="Lyons J.B."/>
            <person name="Oniyinde I.O."/>
            <person name="Okereke N.R."/>
            <person name="Kolade O."/>
            <person name="Nnabue I."/>
            <person name="Nwadili C.O."/>
            <person name="Hribova E."/>
            <person name="Parker M."/>
            <person name="Nwogha J."/>
            <person name="Shu S."/>
            <person name="Carlson J."/>
            <person name="Kariba R."/>
            <person name="Muthemba S."/>
            <person name="Knop K."/>
            <person name="Barton G.J."/>
            <person name="Sherwood A.V."/>
            <person name="Lopez-Montes A."/>
            <person name="Asiedu R."/>
            <person name="Jamnadass R."/>
            <person name="Muchugi A."/>
            <person name="Goodstein D."/>
            <person name="Egesi C.N."/>
            <person name="Featherston J."/>
            <person name="Asfaw A."/>
            <person name="Simpson G.G."/>
            <person name="Dolezel J."/>
            <person name="Hendre P.S."/>
            <person name="Van Deynze A."/>
            <person name="Kumar P.L."/>
            <person name="Obidiegwu J.E."/>
            <person name="Bhattacharjee R."/>
            <person name="Rokhsar D.S."/>
        </authorList>
    </citation>
    <scope>NUCLEOTIDE SEQUENCE [LARGE SCALE GENOMIC DNA]</scope>
    <source>
        <strain evidence="2">cv. TDa95/00328</strain>
    </source>
</reference>
<accession>A0ACB7TWD4</accession>
<comment type="caution">
    <text evidence="1">The sequence shown here is derived from an EMBL/GenBank/DDBJ whole genome shotgun (WGS) entry which is preliminary data.</text>
</comment>